<comment type="caution">
    <text evidence="2">The sequence shown here is derived from an EMBL/GenBank/DDBJ whole genome shotgun (WGS) entry which is preliminary data.</text>
</comment>
<feature type="compositionally biased region" description="Pro residues" evidence="1">
    <location>
        <begin position="105"/>
        <end position="122"/>
    </location>
</feature>
<accession>A0AAW1SIV3</accession>
<evidence type="ECO:0000313" key="2">
    <source>
        <dbReference type="EMBL" id="KAK9846414.1"/>
    </source>
</evidence>
<protein>
    <submittedName>
        <fullName evidence="2">Uncharacterized protein</fullName>
    </submittedName>
</protein>
<sequence length="347" mass="35606">MAHYFTEYRKMNINVHELTLVFEPELQDGQPSLPSPVQQMSVDGPVSAEPSHWRNAPNRVVYNAIPWEQEDGPPQQAYDVALLFKRQGAPALAMLPLPPPLPPAQIAPVPPPPPPPAAPVPDPFAHVVDPVAPDTPAQEDLAHQGPPSPQLDMPQPDFDEPDAGIADASDHGADALSGDAAPSITSSEDPNAGMAPASGEDTAAHSADIDIAEDVTSLAAEPGADADGDVPPPAADLAPDAAPHLDEDDVDLADQEPDLAAPLDSRLAAGRARFCAAPGVFALSALEMCVPAAAPVVGACMGTTAAAAALGASMLFCPWRAFASVISRVPRALAAGAAATGHVLIHG</sequence>
<feature type="compositionally biased region" description="Polar residues" evidence="1">
    <location>
        <begin position="29"/>
        <end position="41"/>
    </location>
</feature>
<proteinExistence type="predicted"/>
<keyword evidence="3" id="KW-1185">Reference proteome</keyword>
<dbReference type="AlphaFoldDB" id="A0AAW1SIV3"/>
<gene>
    <name evidence="2" type="ORF">WJX81_003354</name>
</gene>
<feature type="region of interest" description="Disordered" evidence="1">
    <location>
        <begin position="221"/>
        <end position="242"/>
    </location>
</feature>
<feature type="region of interest" description="Disordered" evidence="1">
    <location>
        <begin position="105"/>
        <end position="204"/>
    </location>
</feature>
<evidence type="ECO:0000256" key="1">
    <source>
        <dbReference type="SAM" id="MobiDB-lite"/>
    </source>
</evidence>
<reference evidence="2 3" key="1">
    <citation type="journal article" date="2024" name="Nat. Commun.">
        <title>Phylogenomics reveals the evolutionary origins of lichenization in chlorophyte algae.</title>
        <authorList>
            <person name="Puginier C."/>
            <person name="Libourel C."/>
            <person name="Otte J."/>
            <person name="Skaloud P."/>
            <person name="Haon M."/>
            <person name="Grisel S."/>
            <person name="Petersen M."/>
            <person name="Berrin J.G."/>
            <person name="Delaux P.M."/>
            <person name="Dal Grande F."/>
            <person name="Keller J."/>
        </authorList>
    </citation>
    <scope>NUCLEOTIDE SEQUENCE [LARGE SCALE GENOMIC DNA]</scope>
    <source>
        <strain evidence="2 3">SAG 245.80</strain>
    </source>
</reference>
<dbReference type="Proteomes" id="UP001445335">
    <property type="component" value="Unassembled WGS sequence"/>
</dbReference>
<feature type="region of interest" description="Disordered" evidence="1">
    <location>
        <begin position="27"/>
        <end position="53"/>
    </location>
</feature>
<name>A0AAW1SIV3_9CHLO</name>
<feature type="compositionally biased region" description="Low complexity" evidence="1">
    <location>
        <begin position="123"/>
        <end position="134"/>
    </location>
</feature>
<evidence type="ECO:0000313" key="3">
    <source>
        <dbReference type="Proteomes" id="UP001445335"/>
    </source>
</evidence>
<organism evidence="2 3">
    <name type="scientific">Elliptochloris bilobata</name>
    <dbReference type="NCBI Taxonomy" id="381761"/>
    <lineage>
        <taxon>Eukaryota</taxon>
        <taxon>Viridiplantae</taxon>
        <taxon>Chlorophyta</taxon>
        <taxon>core chlorophytes</taxon>
        <taxon>Trebouxiophyceae</taxon>
        <taxon>Trebouxiophyceae incertae sedis</taxon>
        <taxon>Elliptochloris clade</taxon>
        <taxon>Elliptochloris</taxon>
    </lineage>
</organism>
<dbReference type="EMBL" id="JALJOU010000001">
    <property type="protein sequence ID" value="KAK9846414.1"/>
    <property type="molecule type" value="Genomic_DNA"/>
</dbReference>